<feature type="transmembrane region" description="Helical" evidence="2">
    <location>
        <begin position="156"/>
        <end position="178"/>
    </location>
</feature>
<keyword evidence="2" id="KW-1133">Transmembrane helix</keyword>
<feature type="compositionally biased region" description="Pro residues" evidence="1">
    <location>
        <begin position="191"/>
        <end position="201"/>
    </location>
</feature>
<keyword evidence="4" id="KW-1185">Reference proteome</keyword>
<feature type="transmembrane region" description="Helical" evidence="2">
    <location>
        <begin position="54"/>
        <end position="74"/>
    </location>
</feature>
<feature type="compositionally biased region" description="Polar residues" evidence="1">
    <location>
        <begin position="221"/>
        <end position="239"/>
    </location>
</feature>
<evidence type="ECO:0000256" key="1">
    <source>
        <dbReference type="SAM" id="MobiDB-lite"/>
    </source>
</evidence>
<proteinExistence type="predicted"/>
<feature type="transmembrane region" description="Helical" evidence="2">
    <location>
        <begin position="12"/>
        <end position="34"/>
    </location>
</feature>
<sequence>MCSCSPQNTPRTLGAMAGFGLLLELILFILYLTVEASDASSNLSRMTLTIFVKNTFVPAVHYFLVVSCIILIIATRTKSPALMIPYVMSSLAMVLCTVCKIILTVVAMSRDESVFVVYARITNVMPLSTAKDTWKQHVLSQYTDAPSAVSSITSMFIFSIFWNLCVTILYGVFAAVAISGVKTFSGEENPAPVPTPTPPKNVNPAHSLLSVPTQTTPPQPKCATQNGLTGSAESNTKGQEPSPANDKKSTEGLKSNEMAKPAEPTKPEDQYECLQTFSTT</sequence>
<dbReference type="Proteomes" id="UP001175271">
    <property type="component" value="Unassembled WGS sequence"/>
</dbReference>
<dbReference type="AlphaFoldDB" id="A0AA39HY20"/>
<keyword evidence="2" id="KW-0812">Transmembrane</keyword>
<evidence type="ECO:0000313" key="3">
    <source>
        <dbReference type="EMBL" id="KAK0413580.1"/>
    </source>
</evidence>
<keyword evidence="2" id="KW-0472">Membrane</keyword>
<accession>A0AA39HY20</accession>
<feature type="region of interest" description="Disordered" evidence="1">
    <location>
        <begin position="186"/>
        <end position="280"/>
    </location>
</feature>
<dbReference type="EMBL" id="JAUCMV010000003">
    <property type="protein sequence ID" value="KAK0413580.1"/>
    <property type="molecule type" value="Genomic_DNA"/>
</dbReference>
<evidence type="ECO:0000256" key="2">
    <source>
        <dbReference type="SAM" id="Phobius"/>
    </source>
</evidence>
<name>A0AA39HY20_9BILA</name>
<protein>
    <submittedName>
        <fullName evidence="3">Uncharacterized protein</fullName>
    </submittedName>
</protein>
<evidence type="ECO:0000313" key="4">
    <source>
        <dbReference type="Proteomes" id="UP001175271"/>
    </source>
</evidence>
<reference evidence="3" key="1">
    <citation type="submission" date="2023-06" db="EMBL/GenBank/DDBJ databases">
        <title>Genomic analysis of the entomopathogenic nematode Steinernema hermaphroditum.</title>
        <authorList>
            <person name="Schwarz E.M."/>
            <person name="Heppert J.K."/>
            <person name="Baniya A."/>
            <person name="Schwartz H.T."/>
            <person name="Tan C.-H."/>
            <person name="Antoshechkin I."/>
            <person name="Sternberg P.W."/>
            <person name="Goodrich-Blair H."/>
            <person name="Dillman A.R."/>
        </authorList>
    </citation>
    <scope>NUCLEOTIDE SEQUENCE</scope>
    <source>
        <strain evidence="3">PS9179</strain>
        <tissue evidence="3">Whole animal</tissue>
    </source>
</reference>
<gene>
    <name evidence="3" type="ORF">QR680_006882</name>
</gene>
<comment type="caution">
    <text evidence="3">The sequence shown here is derived from an EMBL/GenBank/DDBJ whole genome shotgun (WGS) entry which is preliminary data.</text>
</comment>
<feature type="transmembrane region" description="Helical" evidence="2">
    <location>
        <begin position="86"/>
        <end position="108"/>
    </location>
</feature>
<organism evidence="3 4">
    <name type="scientific">Steinernema hermaphroditum</name>
    <dbReference type="NCBI Taxonomy" id="289476"/>
    <lineage>
        <taxon>Eukaryota</taxon>
        <taxon>Metazoa</taxon>
        <taxon>Ecdysozoa</taxon>
        <taxon>Nematoda</taxon>
        <taxon>Chromadorea</taxon>
        <taxon>Rhabditida</taxon>
        <taxon>Tylenchina</taxon>
        <taxon>Panagrolaimomorpha</taxon>
        <taxon>Strongyloidoidea</taxon>
        <taxon>Steinernematidae</taxon>
        <taxon>Steinernema</taxon>
    </lineage>
</organism>